<keyword evidence="1 3" id="KW-0853">WD repeat</keyword>
<dbReference type="PANTHER" id="PTHR44090:SF1">
    <property type="entry name" value="SUPERKILLER COMPLEX PROTEIN 8"/>
    <property type="match status" value="1"/>
</dbReference>
<keyword evidence="2" id="KW-0677">Repeat</keyword>
<name>A0A9W6WF80_CANBO</name>
<sequence length="387" mass="42374">MGKQYISTGIVGASHKSDVLDVEIAKNFTITISSDGFLKIWDNNSKELAGEKFVDKLGLHHLTIFEDVLNEIPVFLIATVSFSGIAYILKVDSNSNIINSINVLDKTDLPIELTDFKKSFWAPKFLKDPLNVNHRLSITKATGKTAVFELILNSSEDLSEISPVFKFIDDTTVTETKFGTCIDIDTTTSLMAVGHQNGAVYLFDIHNLRPIYTFNSFGSKKESVSSLSTCRCVRFSPGGTILAVARDSGSHGTITLYDVKYGETIGQLHVATHSADIKMGGFAHDGWCLSLSFNEEGEYLASGGFDNKVRIWNVATKEREATITISKTDVSDEILANDNSPLDKTACCALKFINKGVMKDEGGLTNDGIVMVGLDRAIRWFREAGGI</sequence>
<dbReference type="InterPro" id="IPR019775">
    <property type="entry name" value="WD40_repeat_CS"/>
</dbReference>
<dbReference type="InterPro" id="IPR036322">
    <property type="entry name" value="WD40_repeat_dom_sf"/>
</dbReference>
<dbReference type="Proteomes" id="UP001165120">
    <property type="component" value="Unassembled WGS sequence"/>
</dbReference>
<dbReference type="GO" id="GO:0005634">
    <property type="term" value="C:nucleus"/>
    <property type="evidence" value="ECO:0007669"/>
    <property type="project" value="TreeGrafter"/>
</dbReference>
<dbReference type="InterPro" id="IPR015943">
    <property type="entry name" value="WD40/YVTN_repeat-like_dom_sf"/>
</dbReference>
<dbReference type="Pfam" id="PF00400">
    <property type="entry name" value="WD40"/>
    <property type="match status" value="1"/>
</dbReference>
<dbReference type="PROSITE" id="PS00678">
    <property type="entry name" value="WD_REPEATS_1"/>
    <property type="match status" value="1"/>
</dbReference>
<dbReference type="PROSITE" id="PS50294">
    <property type="entry name" value="WD_REPEATS_REGION"/>
    <property type="match status" value="1"/>
</dbReference>
<keyword evidence="5" id="KW-1185">Reference proteome</keyword>
<dbReference type="EMBL" id="BSXN01000085">
    <property type="protein sequence ID" value="GME67023.1"/>
    <property type="molecule type" value="Genomic_DNA"/>
</dbReference>
<accession>A0A9W6WF80</accession>
<dbReference type="Gene3D" id="2.130.10.10">
    <property type="entry name" value="YVTN repeat-like/Quinoprotein amine dehydrogenase"/>
    <property type="match status" value="1"/>
</dbReference>
<feature type="repeat" description="WD" evidence="3">
    <location>
        <begin position="281"/>
        <end position="322"/>
    </location>
</feature>
<dbReference type="PANTHER" id="PTHR44090">
    <property type="entry name" value="WD REPEAT-CONTAINING PROTEIN 61"/>
    <property type="match status" value="1"/>
</dbReference>
<dbReference type="SUPFAM" id="SSF50978">
    <property type="entry name" value="WD40 repeat-like"/>
    <property type="match status" value="1"/>
</dbReference>
<dbReference type="AlphaFoldDB" id="A0A9W6WF80"/>
<feature type="repeat" description="WD" evidence="3">
    <location>
        <begin position="12"/>
        <end position="51"/>
    </location>
</feature>
<evidence type="ECO:0000256" key="2">
    <source>
        <dbReference type="ARBA" id="ARBA00022737"/>
    </source>
</evidence>
<protein>
    <submittedName>
        <fullName evidence="4">Unnamed protein product</fullName>
    </submittedName>
</protein>
<dbReference type="SMART" id="SM00320">
    <property type="entry name" value="WD40"/>
    <property type="match status" value="4"/>
</dbReference>
<evidence type="ECO:0000313" key="4">
    <source>
        <dbReference type="EMBL" id="GME67023.1"/>
    </source>
</evidence>
<dbReference type="PROSITE" id="PS50082">
    <property type="entry name" value="WD_REPEATS_2"/>
    <property type="match status" value="2"/>
</dbReference>
<proteinExistence type="predicted"/>
<evidence type="ECO:0000256" key="3">
    <source>
        <dbReference type="PROSITE-ProRule" id="PRU00221"/>
    </source>
</evidence>
<dbReference type="InterPro" id="IPR001680">
    <property type="entry name" value="WD40_rpt"/>
</dbReference>
<comment type="caution">
    <text evidence="4">The sequence shown here is derived from an EMBL/GenBank/DDBJ whole genome shotgun (WGS) entry which is preliminary data.</text>
</comment>
<reference evidence="4" key="1">
    <citation type="submission" date="2023-04" db="EMBL/GenBank/DDBJ databases">
        <title>Candida boidinii NBRC 10035.</title>
        <authorList>
            <person name="Ichikawa N."/>
            <person name="Sato H."/>
            <person name="Tonouchi N."/>
        </authorList>
    </citation>
    <scope>NUCLEOTIDE SEQUENCE</scope>
    <source>
        <strain evidence="4">NBRC 10035</strain>
    </source>
</reference>
<organism evidence="4 5">
    <name type="scientific">Candida boidinii</name>
    <name type="common">Yeast</name>
    <dbReference type="NCBI Taxonomy" id="5477"/>
    <lineage>
        <taxon>Eukaryota</taxon>
        <taxon>Fungi</taxon>
        <taxon>Dikarya</taxon>
        <taxon>Ascomycota</taxon>
        <taxon>Saccharomycotina</taxon>
        <taxon>Pichiomycetes</taxon>
        <taxon>Pichiales</taxon>
        <taxon>Pichiaceae</taxon>
        <taxon>Ogataea</taxon>
        <taxon>Ogataea/Candida clade</taxon>
    </lineage>
</organism>
<evidence type="ECO:0000256" key="1">
    <source>
        <dbReference type="ARBA" id="ARBA00022574"/>
    </source>
</evidence>
<evidence type="ECO:0000313" key="5">
    <source>
        <dbReference type="Proteomes" id="UP001165120"/>
    </source>
</evidence>
<dbReference type="InterPro" id="IPR051510">
    <property type="entry name" value="SKI8"/>
</dbReference>
<dbReference type="GO" id="GO:0032991">
    <property type="term" value="C:protein-containing complex"/>
    <property type="evidence" value="ECO:0007669"/>
    <property type="project" value="UniProtKB-ARBA"/>
</dbReference>
<gene>
    <name evidence="4" type="ORF">Cboi02_000045600</name>
</gene>